<proteinExistence type="inferred from homology"/>
<keyword evidence="3 4" id="KW-0648">Protein biosynthesis</keyword>
<dbReference type="PANTHER" id="PTHR13242">
    <property type="entry name" value="EUKARYOTIC TRANSLATION INITIATION FACTOR 3"/>
    <property type="match status" value="1"/>
</dbReference>
<dbReference type="AlphaFoldDB" id="D7FZE6"/>
<comment type="subunit">
    <text evidence="4">Component of the eukaryotic translation initiation factor 3 (eIF-3) complex.</text>
</comment>
<evidence type="ECO:0000256" key="5">
    <source>
        <dbReference type="SAM" id="MobiDB-lite"/>
    </source>
</evidence>
<dbReference type="EMBL" id="FN649745">
    <property type="protein sequence ID" value="CBJ32763.1"/>
    <property type="molecule type" value="Genomic_DNA"/>
</dbReference>
<dbReference type="OrthoDB" id="15082at2759"/>
<accession>D7FZE6</accession>
<dbReference type="GO" id="GO:0033290">
    <property type="term" value="C:eukaryotic 48S preinitiation complex"/>
    <property type="evidence" value="ECO:0007669"/>
    <property type="project" value="UniProtKB-UniRule"/>
</dbReference>
<gene>
    <name evidence="6" type="primary">eIF3l</name>
    <name evidence="6" type="ORF">Esi_0366_0012</name>
</gene>
<evidence type="ECO:0000256" key="4">
    <source>
        <dbReference type="HAMAP-Rule" id="MF_03011"/>
    </source>
</evidence>
<dbReference type="OMA" id="AGWFIRN"/>
<keyword evidence="7" id="KW-1185">Reference proteome</keyword>
<organism evidence="6 7">
    <name type="scientific">Ectocarpus siliculosus</name>
    <name type="common">Brown alga</name>
    <name type="synonym">Conferva siliculosa</name>
    <dbReference type="NCBI Taxonomy" id="2880"/>
    <lineage>
        <taxon>Eukaryota</taxon>
        <taxon>Sar</taxon>
        <taxon>Stramenopiles</taxon>
        <taxon>Ochrophyta</taxon>
        <taxon>PX clade</taxon>
        <taxon>Phaeophyceae</taxon>
        <taxon>Ectocarpales</taxon>
        <taxon>Ectocarpaceae</taxon>
        <taxon>Ectocarpus</taxon>
    </lineage>
</organism>
<feature type="region of interest" description="Disordered" evidence="5">
    <location>
        <begin position="1"/>
        <end position="30"/>
    </location>
</feature>
<evidence type="ECO:0000313" key="6">
    <source>
        <dbReference type="EMBL" id="CBJ32763.1"/>
    </source>
</evidence>
<evidence type="ECO:0000313" key="7">
    <source>
        <dbReference type="Proteomes" id="UP000002630"/>
    </source>
</evidence>
<dbReference type="GO" id="GO:0003743">
    <property type="term" value="F:translation initiation factor activity"/>
    <property type="evidence" value="ECO:0007669"/>
    <property type="project" value="UniProtKB-UniRule"/>
</dbReference>
<dbReference type="PANTHER" id="PTHR13242:SF0">
    <property type="entry name" value="EUKARYOTIC TRANSLATION INITIATION FACTOR 3 SUBUNIT L"/>
    <property type="match status" value="1"/>
</dbReference>
<sequence length="525" mass="59479">MSDYGDDGGYGGGGGGGGGGGVSKWTASTPQNKEETQSLDFLLPESVKDFVFDLHDAMRRAKRVDELEPLYNTTFKAVTDAYFKGSTWPEAEVIANQCSNDELFLCFYRELRNRHMFATTNVQMPDYLRSWENYCRLFDALLDCRDTNFVITEEWAFDLVHEFVYQFQSFCQMKGQRRGGESEEELEDAWAVQNVIGYLHGLIKVSNIMPILEAKKRPAANVAVPAAPSQLHQMAGYFAIVGMSRLQCLLGDYYECIKVLEAIDITDKNELFAGNMLAFVTVHQHAGLAFLMLKRYKDAARILSEALVHVGRANRSGQLQRSGYQDEVPKTADKMMALMAIATSLAPGAKIDEQMQSKMQDTHRDKLAKMAKGDDQAFRDLFSWASPKFVCSVGSREFYEMQTQLFMEEVKQQILFPQIRSYLKLYTTIGLEKIARFNDLDEEQFSAQLVSMKHKLTQMDWGMSGDTSLLEGKPSFAMDFNFFVEDKTVVIDEADAREQQGYEKYFMSQIAKCENVTSQVAQVAM</sequence>
<evidence type="ECO:0000256" key="3">
    <source>
        <dbReference type="ARBA" id="ARBA00022917"/>
    </source>
</evidence>
<evidence type="ECO:0000256" key="2">
    <source>
        <dbReference type="ARBA" id="ARBA00022540"/>
    </source>
</evidence>
<comment type="subcellular location">
    <subcellularLocation>
        <location evidence="4">Cytoplasm</location>
    </subcellularLocation>
</comment>
<dbReference type="InParanoid" id="D7FZE6"/>
<protein>
    <recommendedName>
        <fullName evidence="4">Eukaryotic translation initiation factor 3 subunit L</fullName>
        <shortName evidence="4">eIF3l</shortName>
    </recommendedName>
</protein>
<dbReference type="GO" id="GO:0001732">
    <property type="term" value="P:formation of cytoplasmic translation initiation complex"/>
    <property type="evidence" value="ECO:0007669"/>
    <property type="project" value="UniProtKB-UniRule"/>
</dbReference>
<dbReference type="EMBL" id="FN648560">
    <property type="protein sequence ID" value="CBJ32763.1"/>
    <property type="molecule type" value="Genomic_DNA"/>
</dbReference>
<name>D7FZE6_ECTSI</name>
<reference evidence="6 7" key="1">
    <citation type="journal article" date="2010" name="Nature">
        <title>The Ectocarpus genome and the independent evolution of multicellularity in brown algae.</title>
        <authorList>
            <person name="Cock J.M."/>
            <person name="Sterck L."/>
            <person name="Rouze P."/>
            <person name="Scornet D."/>
            <person name="Allen A.E."/>
            <person name="Amoutzias G."/>
            <person name="Anthouard V."/>
            <person name="Artiguenave F."/>
            <person name="Aury J.M."/>
            <person name="Badger J.H."/>
            <person name="Beszteri B."/>
            <person name="Billiau K."/>
            <person name="Bonnet E."/>
            <person name="Bothwell J.H."/>
            <person name="Bowler C."/>
            <person name="Boyen C."/>
            <person name="Brownlee C."/>
            <person name="Carrano C.J."/>
            <person name="Charrier B."/>
            <person name="Cho G.Y."/>
            <person name="Coelho S.M."/>
            <person name="Collen J."/>
            <person name="Corre E."/>
            <person name="Da Silva C."/>
            <person name="Delage L."/>
            <person name="Delaroque N."/>
            <person name="Dittami S.M."/>
            <person name="Doulbeau S."/>
            <person name="Elias M."/>
            <person name="Farnham G."/>
            <person name="Gachon C.M."/>
            <person name="Gschloessl B."/>
            <person name="Heesch S."/>
            <person name="Jabbari K."/>
            <person name="Jubin C."/>
            <person name="Kawai H."/>
            <person name="Kimura K."/>
            <person name="Kloareg B."/>
            <person name="Kupper F.C."/>
            <person name="Lang D."/>
            <person name="Le Bail A."/>
            <person name="Leblanc C."/>
            <person name="Lerouge P."/>
            <person name="Lohr M."/>
            <person name="Lopez P.J."/>
            <person name="Martens C."/>
            <person name="Maumus F."/>
            <person name="Michel G."/>
            <person name="Miranda-Saavedra D."/>
            <person name="Morales J."/>
            <person name="Moreau H."/>
            <person name="Motomura T."/>
            <person name="Nagasato C."/>
            <person name="Napoli C.A."/>
            <person name="Nelson D.R."/>
            <person name="Nyvall-Collen P."/>
            <person name="Peters A.F."/>
            <person name="Pommier C."/>
            <person name="Potin P."/>
            <person name="Poulain J."/>
            <person name="Quesneville H."/>
            <person name="Read B."/>
            <person name="Rensing S.A."/>
            <person name="Ritter A."/>
            <person name="Rousvoal S."/>
            <person name="Samanta M."/>
            <person name="Samson G."/>
            <person name="Schroeder D.C."/>
            <person name="Segurens B."/>
            <person name="Strittmatter M."/>
            <person name="Tonon T."/>
            <person name="Tregear J.W."/>
            <person name="Valentin K."/>
            <person name="von Dassow P."/>
            <person name="Yamagishi T."/>
            <person name="Van de Peer Y."/>
            <person name="Wincker P."/>
        </authorList>
    </citation>
    <scope>NUCLEOTIDE SEQUENCE [LARGE SCALE GENOMIC DNA]</scope>
    <source>
        <strain evidence="7">Ec32 / CCAP1310/4</strain>
    </source>
</reference>
<dbReference type="eggNOG" id="KOG3677">
    <property type="taxonomic scope" value="Eukaryota"/>
</dbReference>
<comment type="similarity">
    <text evidence="4">Belongs to the eIF-3 subunit L family.</text>
</comment>
<dbReference type="FunCoup" id="D7FZE6">
    <property type="interactions" value="543"/>
</dbReference>
<feature type="compositionally biased region" description="Gly residues" evidence="5">
    <location>
        <begin position="7"/>
        <end position="22"/>
    </location>
</feature>
<keyword evidence="2 4" id="KW-0396">Initiation factor</keyword>
<dbReference type="Pfam" id="PF10255">
    <property type="entry name" value="Paf67"/>
    <property type="match status" value="1"/>
</dbReference>
<dbReference type="STRING" id="2880.D7FZE6"/>
<evidence type="ECO:0000256" key="1">
    <source>
        <dbReference type="ARBA" id="ARBA00022490"/>
    </source>
</evidence>
<keyword evidence="1 4" id="KW-0963">Cytoplasm</keyword>
<dbReference type="InterPro" id="IPR019382">
    <property type="entry name" value="eIF3l"/>
</dbReference>
<dbReference type="HAMAP" id="MF_03011">
    <property type="entry name" value="eIF3l"/>
    <property type="match status" value="1"/>
</dbReference>
<dbReference type="GO" id="GO:0016282">
    <property type="term" value="C:eukaryotic 43S preinitiation complex"/>
    <property type="evidence" value="ECO:0007669"/>
    <property type="project" value="UniProtKB-UniRule"/>
</dbReference>
<dbReference type="Proteomes" id="UP000002630">
    <property type="component" value="Linkage Group LG20"/>
</dbReference>
<dbReference type="GO" id="GO:0005852">
    <property type="term" value="C:eukaryotic translation initiation factor 3 complex"/>
    <property type="evidence" value="ECO:0007669"/>
    <property type="project" value="UniProtKB-UniRule"/>
</dbReference>
<comment type="function">
    <text evidence="4">Component of the eukaryotic translation initiation factor 3 (eIF-3) complex, which is involved in protein synthesis of a specialized repertoire of mRNAs and, together with other initiation factors, stimulates binding of mRNA and methionyl-tRNAi to the 40S ribosome. The eIF-3 complex specifically targets and initiates translation of a subset of mRNAs involved in cell proliferation.</text>
</comment>